<dbReference type="GO" id="GO:0004663">
    <property type="term" value="F:Rab geranylgeranyltransferase activity"/>
    <property type="evidence" value="ECO:0007669"/>
    <property type="project" value="UniProtKB-UniRule"/>
</dbReference>
<dbReference type="GO" id="GO:0097354">
    <property type="term" value="P:prenylation"/>
    <property type="evidence" value="ECO:0007669"/>
    <property type="project" value="UniProtKB-UniRule"/>
</dbReference>
<sequence>MHGVKRVRQTPEATAAAKLREQSKIEEYLALTADVLSKKASGDWSRDAFNLTTRMLQINPEFYTVWNYRRNILLRGIFPGSSSTEINDLLTEELSMTTVALKMHPKVYWIWNHRRWCLENVPDGPGTDAEGDLNGWRKSYWDRELYVVDKMLDADARNFHAWPYRRYVLASMPVARSETAELAYTTRKIESNFSNFSAWHQRTKLLSSLWGNGKLDYSKSKEEEFELVGNAMYTDPNDQSVWIYHRWLMGAGDDKEVLDREIAVIQELLDEQSDSKWCMESLVYYKRLLLKKHPSSLDGDLANECRRLLNQLQVLDPARRRRYQEIEGVNLVQGFSTCTRWAYKRSWGAEVRQCRCCWATRTYLAPQLQPLLPQLAWETGVWVVCGRGGQRGRWMREGRGRTVNIVGELDARSGSWLMWVAGV</sequence>
<gene>
    <name evidence="10" type="ORF">B0H17DRAFT_1176195</name>
</gene>
<dbReference type="PANTHER" id="PTHR11129">
    <property type="entry name" value="PROTEIN FARNESYLTRANSFERASE ALPHA SUBUNIT/RAB GERANYLGERANYL TRANSFERASE ALPHA SUBUNIT"/>
    <property type="match status" value="1"/>
</dbReference>
<evidence type="ECO:0000256" key="2">
    <source>
        <dbReference type="ARBA" id="ARBA00012656"/>
    </source>
</evidence>
<dbReference type="Gene3D" id="1.25.40.120">
    <property type="entry name" value="Protein prenylyltransferase"/>
    <property type="match status" value="1"/>
</dbReference>
<comment type="caution">
    <text evidence="10">The sequence shown here is derived from an EMBL/GenBank/DDBJ whole genome shotgun (WGS) entry which is preliminary data.</text>
</comment>
<dbReference type="FunFam" id="1.25.40.120:FF:000035">
    <property type="entry name" value="Geranylgeranyl transferase type-2 subunit alpha"/>
    <property type="match status" value="1"/>
</dbReference>
<evidence type="ECO:0000256" key="8">
    <source>
        <dbReference type="ARBA" id="ARBA00047658"/>
    </source>
</evidence>
<accession>A0AAD7GN24</accession>
<reference evidence="10" key="1">
    <citation type="submission" date="2023-03" db="EMBL/GenBank/DDBJ databases">
        <title>Massive genome expansion in bonnet fungi (Mycena s.s.) driven by repeated elements and novel gene families across ecological guilds.</title>
        <authorList>
            <consortium name="Lawrence Berkeley National Laboratory"/>
            <person name="Harder C.B."/>
            <person name="Miyauchi S."/>
            <person name="Viragh M."/>
            <person name="Kuo A."/>
            <person name="Thoen E."/>
            <person name="Andreopoulos B."/>
            <person name="Lu D."/>
            <person name="Skrede I."/>
            <person name="Drula E."/>
            <person name="Henrissat B."/>
            <person name="Morin E."/>
            <person name="Kohler A."/>
            <person name="Barry K."/>
            <person name="LaButti K."/>
            <person name="Morin E."/>
            <person name="Salamov A."/>
            <person name="Lipzen A."/>
            <person name="Mereny Z."/>
            <person name="Hegedus B."/>
            <person name="Baldrian P."/>
            <person name="Stursova M."/>
            <person name="Weitz H."/>
            <person name="Taylor A."/>
            <person name="Grigoriev I.V."/>
            <person name="Nagy L.G."/>
            <person name="Martin F."/>
            <person name="Kauserud H."/>
        </authorList>
    </citation>
    <scope>NUCLEOTIDE SEQUENCE</scope>
    <source>
        <strain evidence="10">CBHHK067</strain>
    </source>
</reference>
<evidence type="ECO:0000256" key="6">
    <source>
        <dbReference type="ARBA" id="ARBA00022737"/>
    </source>
</evidence>
<evidence type="ECO:0000256" key="5">
    <source>
        <dbReference type="ARBA" id="ARBA00022679"/>
    </source>
</evidence>
<evidence type="ECO:0000256" key="7">
    <source>
        <dbReference type="ARBA" id="ARBA00031267"/>
    </source>
</evidence>
<dbReference type="EMBL" id="JARKIE010000015">
    <property type="protein sequence ID" value="KAJ7702348.1"/>
    <property type="molecule type" value="Genomic_DNA"/>
</dbReference>
<dbReference type="AlphaFoldDB" id="A0AAD7GN24"/>
<comment type="similarity">
    <text evidence="1 9">Belongs to the protein prenyltransferase subunit alpha family.</text>
</comment>
<name>A0AAD7GN24_MYCRO</name>
<dbReference type="PROSITE" id="PS51147">
    <property type="entry name" value="PFTA"/>
    <property type="match status" value="5"/>
</dbReference>
<comment type="catalytic activity">
    <reaction evidence="8 9">
        <text>geranylgeranyl diphosphate + L-cysteinyl-[protein] = S-geranylgeranyl-L-cysteinyl-[protein] + diphosphate</text>
        <dbReference type="Rhea" id="RHEA:21240"/>
        <dbReference type="Rhea" id="RHEA-COMP:10131"/>
        <dbReference type="Rhea" id="RHEA-COMP:11537"/>
        <dbReference type="ChEBI" id="CHEBI:29950"/>
        <dbReference type="ChEBI" id="CHEBI:33019"/>
        <dbReference type="ChEBI" id="CHEBI:57533"/>
        <dbReference type="ChEBI" id="CHEBI:86021"/>
        <dbReference type="EC" id="2.5.1.60"/>
    </reaction>
</comment>
<keyword evidence="11" id="KW-1185">Reference proteome</keyword>
<evidence type="ECO:0000313" key="10">
    <source>
        <dbReference type="EMBL" id="KAJ7702348.1"/>
    </source>
</evidence>
<organism evidence="10 11">
    <name type="scientific">Mycena rosella</name>
    <name type="common">Pink bonnet</name>
    <name type="synonym">Agaricus rosellus</name>
    <dbReference type="NCBI Taxonomy" id="1033263"/>
    <lineage>
        <taxon>Eukaryota</taxon>
        <taxon>Fungi</taxon>
        <taxon>Dikarya</taxon>
        <taxon>Basidiomycota</taxon>
        <taxon>Agaricomycotina</taxon>
        <taxon>Agaricomycetes</taxon>
        <taxon>Agaricomycetidae</taxon>
        <taxon>Agaricales</taxon>
        <taxon>Marasmiineae</taxon>
        <taxon>Mycenaceae</taxon>
        <taxon>Mycena</taxon>
    </lineage>
</organism>
<dbReference type="EC" id="2.5.1.60" evidence="2 9"/>
<dbReference type="Pfam" id="PF01239">
    <property type="entry name" value="PPTA"/>
    <property type="match status" value="5"/>
</dbReference>
<protein>
    <recommendedName>
        <fullName evidence="3 9">Geranylgeranyl transferase type-2 subunit alpha</fullName>
        <ecNumber evidence="2 9">2.5.1.60</ecNumber>
    </recommendedName>
    <alternativeName>
        <fullName evidence="7 9">Geranylgeranyl transferase type II subunit alpha</fullName>
    </alternativeName>
</protein>
<evidence type="ECO:0000256" key="1">
    <source>
        <dbReference type="ARBA" id="ARBA00006734"/>
    </source>
</evidence>
<keyword evidence="4 9" id="KW-0637">Prenyltransferase</keyword>
<keyword evidence="6" id="KW-0677">Repeat</keyword>
<dbReference type="GO" id="GO:0005968">
    <property type="term" value="C:Rab-protein geranylgeranyltransferase complex"/>
    <property type="evidence" value="ECO:0007669"/>
    <property type="project" value="TreeGrafter"/>
</dbReference>
<keyword evidence="5 9" id="KW-0808">Transferase</keyword>
<dbReference type="InterPro" id="IPR002088">
    <property type="entry name" value="Prenyl_trans_a"/>
</dbReference>
<comment type="function">
    <text evidence="9">Catalyzes the transfer of a geranyl-geranyl moiety from geranyl-geranyl pyrophosphate to cysteines occuring in specific C-terminal amino acid sequences.</text>
</comment>
<evidence type="ECO:0000256" key="9">
    <source>
        <dbReference type="RuleBase" id="RU367120"/>
    </source>
</evidence>
<evidence type="ECO:0000256" key="3">
    <source>
        <dbReference type="ARBA" id="ARBA00014772"/>
    </source>
</evidence>
<proteinExistence type="inferred from homology"/>
<evidence type="ECO:0000256" key="4">
    <source>
        <dbReference type="ARBA" id="ARBA00022602"/>
    </source>
</evidence>
<dbReference type="Proteomes" id="UP001221757">
    <property type="component" value="Unassembled WGS sequence"/>
</dbReference>
<dbReference type="SUPFAM" id="SSF48439">
    <property type="entry name" value="Protein prenylyltransferase"/>
    <property type="match status" value="1"/>
</dbReference>
<dbReference type="PANTHER" id="PTHR11129:SF2">
    <property type="entry name" value="GERANYLGERANYL TRANSFERASE TYPE-2 SUBUNIT ALPHA"/>
    <property type="match status" value="1"/>
</dbReference>
<evidence type="ECO:0000313" key="11">
    <source>
        <dbReference type="Proteomes" id="UP001221757"/>
    </source>
</evidence>